<dbReference type="KEGG" id="ppec:H9W90_04515"/>
<feature type="transmembrane region" description="Helical" evidence="1">
    <location>
        <begin position="24"/>
        <end position="49"/>
    </location>
</feature>
<feature type="transmembrane region" description="Helical" evidence="1">
    <location>
        <begin position="55"/>
        <end position="74"/>
    </location>
</feature>
<dbReference type="InterPro" id="IPR008523">
    <property type="entry name" value="DUF805"/>
</dbReference>
<keyword evidence="1" id="KW-1133">Transmembrane helix</keyword>
<proteinExistence type="predicted"/>
<sequence length="135" mass="15506">MNWYLKVVKEHYADFKGRARRKEYWMFVLFQMIFAIVAMILDSVLGLSFSPEIPYGWIYVLFGLATFIPGLAVAVRRLHDIGKSGWWYLIAIIPLIGTIWLLVLLCTDSENGENKWGPNPKGEGNDLVIDQIGRE</sequence>
<reference evidence="2 3" key="1">
    <citation type="submission" date="2020-08" db="EMBL/GenBank/DDBJ databases">
        <title>Polaribacter sp. L12M9 isolated from gut of the Korean scallop.</title>
        <authorList>
            <person name="Jeong Y.S."/>
        </authorList>
    </citation>
    <scope>NUCLEOTIDE SEQUENCE [LARGE SCALE GENOMIC DNA]</scope>
    <source>
        <strain evidence="2 3">L12M9</strain>
    </source>
</reference>
<dbReference type="PANTHER" id="PTHR34980:SF2">
    <property type="entry name" value="INNER MEMBRANE PROTEIN YHAH-RELATED"/>
    <property type="match status" value="1"/>
</dbReference>
<accession>A0A7G9LCP4</accession>
<organism evidence="2 3">
    <name type="scientific">Polaribacter pectinis</name>
    <dbReference type="NCBI Taxonomy" id="2738844"/>
    <lineage>
        <taxon>Bacteria</taxon>
        <taxon>Pseudomonadati</taxon>
        <taxon>Bacteroidota</taxon>
        <taxon>Flavobacteriia</taxon>
        <taxon>Flavobacteriales</taxon>
        <taxon>Flavobacteriaceae</taxon>
    </lineage>
</organism>
<keyword evidence="1" id="KW-0812">Transmembrane</keyword>
<protein>
    <submittedName>
        <fullName evidence="2">DUF805 domain-containing protein</fullName>
    </submittedName>
</protein>
<dbReference type="RefSeq" id="WP_187483274.1">
    <property type="nucleotide sequence ID" value="NZ_CP060695.1"/>
</dbReference>
<evidence type="ECO:0000313" key="2">
    <source>
        <dbReference type="EMBL" id="QNM86393.1"/>
    </source>
</evidence>
<keyword evidence="3" id="KW-1185">Reference proteome</keyword>
<name>A0A7G9LCP4_9FLAO</name>
<keyword evidence="1" id="KW-0472">Membrane</keyword>
<dbReference type="Proteomes" id="UP000515808">
    <property type="component" value="Chromosome"/>
</dbReference>
<evidence type="ECO:0000256" key="1">
    <source>
        <dbReference type="SAM" id="Phobius"/>
    </source>
</evidence>
<gene>
    <name evidence="2" type="ORF">H9W90_04515</name>
</gene>
<evidence type="ECO:0000313" key="3">
    <source>
        <dbReference type="Proteomes" id="UP000515808"/>
    </source>
</evidence>
<dbReference type="EMBL" id="CP060695">
    <property type="protein sequence ID" value="QNM86393.1"/>
    <property type="molecule type" value="Genomic_DNA"/>
</dbReference>
<dbReference type="PANTHER" id="PTHR34980">
    <property type="entry name" value="INNER MEMBRANE PROTEIN-RELATED-RELATED"/>
    <property type="match status" value="1"/>
</dbReference>
<feature type="transmembrane region" description="Helical" evidence="1">
    <location>
        <begin position="86"/>
        <end position="105"/>
    </location>
</feature>
<dbReference type="Pfam" id="PF05656">
    <property type="entry name" value="DUF805"/>
    <property type="match status" value="1"/>
</dbReference>
<dbReference type="AlphaFoldDB" id="A0A7G9LCP4"/>
<dbReference type="GO" id="GO:0005886">
    <property type="term" value="C:plasma membrane"/>
    <property type="evidence" value="ECO:0007669"/>
    <property type="project" value="TreeGrafter"/>
</dbReference>